<keyword evidence="2" id="KW-1185">Reference proteome</keyword>
<dbReference type="Proteomes" id="UP001157418">
    <property type="component" value="Unassembled WGS sequence"/>
</dbReference>
<protein>
    <submittedName>
        <fullName evidence="1">Uncharacterized protein</fullName>
    </submittedName>
</protein>
<dbReference type="EMBL" id="CAKMRJ010004445">
    <property type="protein sequence ID" value="CAH1436950.1"/>
    <property type="molecule type" value="Genomic_DNA"/>
</dbReference>
<gene>
    <name evidence="1" type="ORF">LVIROSA_LOCUS23297</name>
</gene>
<comment type="caution">
    <text evidence="1">The sequence shown here is derived from an EMBL/GenBank/DDBJ whole genome shotgun (WGS) entry which is preliminary data.</text>
</comment>
<evidence type="ECO:0000313" key="2">
    <source>
        <dbReference type="Proteomes" id="UP001157418"/>
    </source>
</evidence>
<accession>A0AAU9NGQ7</accession>
<evidence type="ECO:0000313" key="1">
    <source>
        <dbReference type="EMBL" id="CAH1436950.1"/>
    </source>
</evidence>
<organism evidence="1 2">
    <name type="scientific">Lactuca virosa</name>
    <dbReference type="NCBI Taxonomy" id="75947"/>
    <lineage>
        <taxon>Eukaryota</taxon>
        <taxon>Viridiplantae</taxon>
        <taxon>Streptophyta</taxon>
        <taxon>Embryophyta</taxon>
        <taxon>Tracheophyta</taxon>
        <taxon>Spermatophyta</taxon>
        <taxon>Magnoliopsida</taxon>
        <taxon>eudicotyledons</taxon>
        <taxon>Gunneridae</taxon>
        <taxon>Pentapetalae</taxon>
        <taxon>asterids</taxon>
        <taxon>campanulids</taxon>
        <taxon>Asterales</taxon>
        <taxon>Asteraceae</taxon>
        <taxon>Cichorioideae</taxon>
        <taxon>Cichorieae</taxon>
        <taxon>Lactucinae</taxon>
        <taxon>Lactuca</taxon>
    </lineage>
</organism>
<name>A0AAU9NGQ7_9ASTR</name>
<proteinExistence type="predicted"/>
<dbReference type="AlphaFoldDB" id="A0AAU9NGQ7"/>
<reference evidence="1 2" key="1">
    <citation type="submission" date="2022-01" db="EMBL/GenBank/DDBJ databases">
        <authorList>
            <person name="Xiong W."/>
            <person name="Schranz E."/>
        </authorList>
    </citation>
    <scope>NUCLEOTIDE SEQUENCE [LARGE SCALE GENOMIC DNA]</scope>
</reference>
<sequence length="78" mass="8807">MGFNVELLERLKGGISFLGKHCWRRATPVAGKEERSRGKQWSDVCFPIAAIDGRTLAEETVGSREDDGGGRCRWWRGR</sequence>